<dbReference type="SUPFAM" id="SSF56059">
    <property type="entry name" value="Glutathione synthetase ATP-binding domain-like"/>
    <property type="match status" value="1"/>
</dbReference>
<dbReference type="InterPro" id="IPR011761">
    <property type="entry name" value="ATP-grasp"/>
</dbReference>
<comment type="similarity">
    <text evidence="2">Belongs to the D-alanine--D-alanine ligase family.</text>
</comment>
<dbReference type="Gene3D" id="3.30.1490.20">
    <property type="entry name" value="ATP-grasp fold, A domain"/>
    <property type="match status" value="1"/>
</dbReference>
<comment type="subcellular location">
    <subcellularLocation>
        <location evidence="1">Cytoplasm</location>
    </subcellularLocation>
</comment>
<dbReference type="EMBL" id="UOFH01000221">
    <property type="protein sequence ID" value="VAW62521.1"/>
    <property type="molecule type" value="Genomic_DNA"/>
</dbReference>
<evidence type="ECO:0000256" key="11">
    <source>
        <dbReference type="ARBA" id="ARBA00023211"/>
    </source>
</evidence>
<organism evidence="14">
    <name type="scientific">hydrothermal vent metagenome</name>
    <dbReference type="NCBI Taxonomy" id="652676"/>
    <lineage>
        <taxon>unclassified sequences</taxon>
        <taxon>metagenomes</taxon>
        <taxon>ecological metagenomes</taxon>
    </lineage>
</organism>
<dbReference type="HAMAP" id="MF_00047">
    <property type="entry name" value="Dala_Dala_lig"/>
    <property type="match status" value="1"/>
</dbReference>
<evidence type="ECO:0000256" key="8">
    <source>
        <dbReference type="ARBA" id="ARBA00022842"/>
    </source>
</evidence>
<accession>A0A3B0X456</accession>
<keyword evidence="7" id="KW-0067">ATP-binding</keyword>
<evidence type="ECO:0000256" key="3">
    <source>
        <dbReference type="ARBA" id="ARBA00022490"/>
    </source>
</evidence>
<evidence type="ECO:0000256" key="7">
    <source>
        <dbReference type="ARBA" id="ARBA00022840"/>
    </source>
</evidence>
<evidence type="ECO:0000256" key="12">
    <source>
        <dbReference type="ARBA" id="ARBA00023316"/>
    </source>
</evidence>
<keyword evidence="5" id="KW-0479">Metal-binding</keyword>
<dbReference type="GO" id="GO:0009252">
    <property type="term" value="P:peptidoglycan biosynthetic process"/>
    <property type="evidence" value="ECO:0007669"/>
    <property type="project" value="UniProtKB-KW"/>
</dbReference>
<keyword evidence="10" id="KW-0573">Peptidoglycan synthesis</keyword>
<dbReference type="Gene3D" id="3.30.470.20">
    <property type="entry name" value="ATP-grasp fold, B domain"/>
    <property type="match status" value="1"/>
</dbReference>
<dbReference type="InterPro" id="IPR005905">
    <property type="entry name" value="D_ala_D_ala"/>
</dbReference>
<evidence type="ECO:0000256" key="10">
    <source>
        <dbReference type="ARBA" id="ARBA00022984"/>
    </source>
</evidence>
<evidence type="ECO:0000313" key="14">
    <source>
        <dbReference type="EMBL" id="VAW62521.1"/>
    </source>
</evidence>
<evidence type="ECO:0000256" key="2">
    <source>
        <dbReference type="ARBA" id="ARBA00010871"/>
    </source>
</evidence>
<dbReference type="PROSITE" id="PS50975">
    <property type="entry name" value="ATP_GRASP"/>
    <property type="match status" value="1"/>
</dbReference>
<dbReference type="AlphaFoldDB" id="A0A3B0X456"/>
<keyword evidence="9" id="KW-0133">Cell shape</keyword>
<keyword evidence="6" id="KW-0547">Nucleotide-binding</keyword>
<protein>
    <submittedName>
        <fullName evidence="14">D-alanine--D-alanine ligase</fullName>
        <ecNumber evidence="14">6.3.2.4</ecNumber>
    </submittedName>
</protein>
<dbReference type="NCBIfam" id="TIGR01205">
    <property type="entry name" value="D_ala_D_alaTIGR"/>
    <property type="match status" value="1"/>
</dbReference>
<dbReference type="Gene3D" id="3.40.50.20">
    <property type="match status" value="1"/>
</dbReference>
<proteinExistence type="inferred from homology"/>
<dbReference type="Pfam" id="PF01820">
    <property type="entry name" value="Dala_Dala_lig_N"/>
    <property type="match status" value="1"/>
</dbReference>
<dbReference type="SUPFAM" id="SSF52440">
    <property type="entry name" value="PreATP-grasp domain"/>
    <property type="match status" value="1"/>
</dbReference>
<dbReference type="InterPro" id="IPR000291">
    <property type="entry name" value="D-Ala_lig_Van_CS"/>
</dbReference>
<dbReference type="GO" id="GO:0046872">
    <property type="term" value="F:metal ion binding"/>
    <property type="evidence" value="ECO:0007669"/>
    <property type="project" value="UniProtKB-KW"/>
</dbReference>
<evidence type="ECO:0000256" key="5">
    <source>
        <dbReference type="ARBA" id="ARBA00022723"/>
    </source>
</evidence>
<keyword evidence="4 14" id="KW-0436">Ligase</keyword>
<gene>
    <name evidence="14" type="ORF">MNBD_GAMMA08-2801</name>
</gene>
<dbReference type="GO" id="GO:0005524">
    <property type="term" value="F:ATP binding"/>
    <property type="evidence" value="ECO:0007669"/>
    <property type="project" value="UniProtKB-KW"/>
</dbReference>
<dbReference type="GO" id="GO:0008360">
    <property type="term" value="P:regulation of cell shape"/>
    <property type="evidence" value="ECO:0007669"/>
    <property type="project" value="UniProtKB-KW"/>
</dbReference>
<dbReference type="NCBIfam" id="NF002378">
    <property type="entry name" value="PRK01372.1"/>
    <property type="match status" value="1"/>
</dbReference>
<evidence type="ECO:0000256" key="9">
    <source>
        <dbReference type="ARBA" id="ARBA00022960"/>
    </source>
</evidence>
<evidence type="ECO:0000256" key="4">
    <source>
        <dbReference type="ARBA" id="ARBA00022598"/>
    </source>
</evidence>
<dbReference type="InterPro" id="IPR016185">
    <property type="entry name" value="PreATP-grasp_dom_sf"/>
</dbReference>
<name>A0A3B0X456_9ZZZZ</name>
<dbReference type="InterPro" id="IPR011127">
    <property type="entry name" value="Dala_Dala_lig_N"/>
</dbReference>
<dbReference type="PIRSF" id="PIRSF039102">
    <property type="entry name" value="Ddl/VanB"/>
    <property type="match status" value="1"/>
</dbReference>
<keyword evidence="12" id="KW-0961">Cell wall biogenesis/degradation</keyword>
<dbReference type="EC" id="6.3.2.4" evidence="14"/>
<dbReference type="PROSITE" id="PS00843">
    <property type="entry name" value="DALA_DALA_LIGASE_1"/>
    <property type="match status" value="1"/>
</dbReference>
<dbReference type="InterPro" id="IPR013815">
    <property type="entry name" value="ATP_grasp_subdomain_1"/>
</dbReference>
<keyword evidence="11" id="KW-0464">Manganese</keyword>
<dbReference type="FunFam" id="3.30.470.20:FF:000008">
    <property type="entry name" value="D-alanine--D-alanine ligase"/>
    <property type="match status" value="1"/>
</dbReference>
<dbReference type="PANTHER" id="PTHR23132">
    <property type="entry name" value="D-ALANINE--D-ALANINE LIGASE"/>
    <property type="match status" value="1"/>
</dbReference>
<evidence type="ECO:0000256" key="6">
    <source>
        <dbReference type="ARBA" id="ARBA00022741"/>
    </source>
</evidence>
<evidence type="ECO:0000259" key="13">
    <source>
        <dbReference type="PROSITE" id="PS50975"/>
    </source>
</evidence>
<dbReference type="InterPro" id="IPR011095">
    <property type="entry name" value="Dala_Dala_lig_C"/>
</dbReference>
<dbReference type="GO" id="GO:0005829">
    <property type="term" value="C:cytosol"/>
    <property type="evidence" value="ECO:0007669"/>
    <property type="project" value="TreeGrafter"/>
</dbReference>
<dbReference type="GO" id="GO:0008716">
    <property type="term" value="F:D-alanine-D-alanine ligase activity"/>
    <property type="evidence" value="ECO:0007669"/>
    <property type="project" value="UniProtKB-EC"/>
</dbReference>
<dbReference type="PROSITE" id="PS00844">
    <property type="entry name" value="DALA_DALA_LIGASE_2"/>
    <property type="match status" value="1"/>
</dbReference>
<dbReference type="Pfam" id="PF07478">
    <property type="entry name" value="Dala_Dala_lig_C"/>
    <property type="match status" value="1"/>
</dbReference>
<sequence>MNHFENVAVFMGGWSAERAVSLNSGQAVFDALSRQGINVTAIDVDRNLCQQLEKKQFSHVFNMLHGRGGEDGVIQGFLDVLGIPYTGTGVLGSALTMDKFRCKQLWRGLSLPTPDFLELKNETNCEQALESLGLPLMIKPVLEGSSIGISKVREKNEMLPAWEVAKKCGGVIIAEKFIQGKEYTAAILNGEVLPMIQLKTAREFYDYKAKYISDDTQYICPCGLTEEVESELAELMLQAFKSTMCEGWGRVDFMLDKNQQPWLIEVNTVPGMTDHSLVPMAAKQAGMSFENLVLKILEGASFNA</sequence>
<dbReference type="GO" id="GO:0071555">
    <property type="term" value="P:cell wall organization"/>
    <property type="evidence" value="ECO:0007669"/>
    <property type="project" value="UniProtKB-KW"/>
</dbReference>
<keyword evidence="8" id="KW-0460">Magnesium</keyword>
<dbReference type="PANTHER" id="PTHR23132:SF23">
    <property type="entry name" value="D-ALANINE--D-ALANINE LIGASE B"/>
    <property type="match status" value="1"/>
</dbReference>
<keyword evidence="3" id="KW-0963">Cytoplasm</keyword>
<reference evidence="14" key="1">
    <citation type="submission" date="2018-06" db="EMBL/GenBank/DDBJ databases">
        <authorList>
            <person name="Zhirakovskaya E."/>
        </authorList>
    </citation>
    <scope>NUCLEOTIDE SEQUENCE</scope>
</reference>
<feature type="domain" description="ATP-grasp" evidence="13">
    <location>
        <begin position="103"/>
        <end position="298"/>
    </location>
</feature>
<evidence type="ECO:0000256" key="1">
    <source>
        <dbReference type="ARBA" id="ARBA00004496"/>
    </source>
</evidence>